<protein>
    <recommendedName>
        <fullName evidence="1">ATPase BadF/BadG/BcrA/BcrD type domain-containing protein</fullName>
    </recommendedName>
</protein>
<dbReference type="CDD" id="cd24007">
    <property type="entry name" value="ASKHA_NBD_eukNAGK-like"/>
    <property type="match status" value="1"/>
</dbReference>
<feature type="domain" description="ATPase BadF/BadG/BcrA/BcrD type" evidence="1">
    <location>
        <begin position="18"/>
        <end position="314"/>
    </location>
</feature>
<name>A0A2H0MZD3_9BACT</name>
<accession>A0A2H0MZD3</accession>
<evidence type="ECO:0000313" key="2">
    <source>
        <dbReference type="EMBL" id="PIR02008.1"/>
    </source>
</evidence>
<dbReference type="EMBL" id="PCWK01000058">
    <property type="protein sequence ID" value="PIR02008.1"/>
    <property type="molecule type" value="Genomic_DNA"/>
</dbReference>
<gene>
    <name evidence="2" type="ORF">COV62_02515</name>
</gene>
<proteinExistence type="predicted"/>
<dbReference type="Proteomes" id="UP000231139">
    <property type="component" value="Unassembled WGS sequence"/>
</dbReference>
<comment type="caution">
    <text evidence="2">The sequence shown here is derived from an EMBL/GenBank/DDBJ whole genome shotgun (WGS) entry which is preliminary data.</text>
</comment>
<dbReference type="InterPro" id="IPR043129">
    <property type="entry name" value="ATPase_NBD"/>
</dbReference>
<reference evidence="2 3" key="1">
    <citation type="submission" date="2017-09" db="EMBL/GenBank/DDBJ databases">
        <title>Depth-based differentiation of microbial function through sediment-hosted aquifers and enrichment of novel symbionts in the deep terrestrial subsurface.</title>
        <authorList>
            <person name="Probst A.J."/>
            <person name="Ladd B."/>
            <person name="Jarett J.K."/>
            <person name="Geller-Mcgrath D.E."/>
            <person name="Sieber C.M."/>
            <person name="Emerson J.B."/>
            <person name="Anantharaman K."/>
            <person name="Thomas B.C."/>
            <person name="Malmstrom R."/>
            <person name="Stieglmeier M."/>
            <person name="Klingl A."/>
            <person name="Woyke T."/>
            <person name="Ryan C.M."/>
            <person name="Banfield J.F."/>
        </authorList>
    </citation>
    <scope>NUCLEOTIDE SEQUENCE [LARGE SCALE GENOMIC DNA]</scope>
    <source>
        <strain evidence="2">CG11_big_fil_rev_8_21_14_0_20_35_11</strain>
    </source>
</reference>
<evidence type="ECO:0000259" key="1">
    <source>
        <dbReference type="Pfam" id="PF01869"/>
    </source>
</evidence>
<dbReference type="InterPro" id="IPR052519">
    <property type="entry name" value="Euk-type_GlcNAc_Kinase"/>
</dbReference>
<dbReference type="Pfam" id="PF01869">
    <property type="entry name" value="BcrAD_BadFG"/>
    <property type="match status" value="1"/>
</dbReference>
<dbReference type="AlphaFoldDB" id="A0A2H0MZD3"/>
<dbReference type="InterPro" id="IPR002731">
    <property type="entry name" value="ATPase_BadF"/>
</dbReference>
<dbReference type="PANTHER" id="PTHR43190:SF3">
    <property type="entry name" value="N-ACETYL-D-GLUCOSAMINE KINASE"/>
    <property type="match status" value="1"/>
</dbReference>
<dbReference type="Gene3D" id="3.30.420.40">
    <property type="match status" value="2"/>
</dbReference>
<sequence length="333" mass="36466">MKKNNQKTYPEPIKGYVIGVDGGGTTTTAALADLKGKILNIGESGYSSPRNVGIEMTAANIAKGIGKVLPKDKKIKILSTFIGLPAVEEEFKSKKDKIKKELLKYKEVSPIFQGKIIIGSDQIVAFCSGTEKKDGVLLIAGTGGVVHGWKGKKEAKASGWGWLADEGSAFWTGQKVIQAILKNIDGRGKKTLLTKLVFQKLKVKTIEELLFKVYSKNFKKTIPSFSIFCDTASKGGDEIAKEIMLEAGKELALAGKTIIRKLNFQKIEFPLVLVGGMFKSKIPLETVKKEIKKIAPKAEFIQPKEEPIVGAIKLAIEQVKKNNENFKNKSKKL</sequence>
<dbReference type="PANTHER" id="PTHR43190">
    <property type="entry name" value="N-ACETYL-D-GLUCOSAMINE KINASE"/>
    <property type="match status" value="1"/>
</dbReference>
<organism evidence="2 3">
    <name type="scientific">Candidatus Nealsonbacteria bacterium CG11_big_fil_rev_8_21_14_0_20_35_11</name>
    <dbReference type="NCBI Taxonomy" id="1974713"/>
    <lineage>
        <taxon>Bacteria</taxon>
        <taxon>Candidatus Nealsoniibacteriota</taxon>
    </lineage>
</organism>
<dbReference type="SUPFAM" id="SSF53067">
    <property type="entry name" value="Actin-like ATPase domain"/>
    <property type="match status" value="2"/>
</dbReference>
<evidence type="ECO:0000313" key="3">
    <source>
        <dbReference type="Proteomes" id="UP000231139"/>
    </source>
</evidence>